<organism evidence="1 2">
    <name type="scientific">Aeromonas phage LAh_6</name>
    <dbReference type="NCBI Taxonomy" id="2591030"/>
    <lineage>
        <taxon>Viruses</taxon>
        <taxon>Duplodnaviria</taxon>
        <taxon>Heunggongvirae</taxon>
        <taxon>Uroviricota</taxon>
        <taxon>Caudoviricetes</taxon>
        <taxon>Grimontviridae</taxon>
        <taxon>Lahexavirus</taxon>
        <taxon>Lahexavirus LAh6</taxon>
    </lineage>
</organism>
<proteinExistence type="predicted"/>
<evidence type="ECO:0000313" key="2">
    <source>
        <dbReference type="Proteomes" id="UP000319466"/>
    </source>
</evidence>
<gene>
    <name evidence="1" type="ORF">LAh6_129</name>
</gene>
<keyword evidence="2" id="KW-1185">Reference proteome</keyword>
<dbReference type="Proteomes" id="UP000319466">
    <property type="component" value="Segment"/>
</dbReference>
<protein>
    <submittedName>
        <fullName evidence="1">Uncharacterized protein</fullName>
    </submittedName>
</protein>
<name>A0A513ZZT7_9CAUD</name>
<accession>A0A513ZZT7</accession>
<reference evidence="1 2" key="1">
    <citation type="submission" date="2019-04" db="EMBL/GenBank/DDBJ databases">
        <title>Novel bacteriophages capable of disrupting biofilms from clinical strains of Aeromonas hydrophila with intrinsic antibiotic resistance.</title>
        <authorList>
            <person name="Kabwe M."/>
            <person name="Brown T.L."/>
            <person name="Speirs L."/>
            <person name="Ku H."/>
            <person name="Leach M."/>
            <person name="Chan H.T."/>
            <person name="Petrovski S."/>
            <person name="Lock P."/>
            <person name="Tucci J."/>
        </authorList>
    </citation>
    <scope>NUCLEOTIDE SEQUENCE [LARGE SCALE GENOMIC DNA]</scope>
</reference>
<dbReference type="EMBL" id="MK838112">
    <property type="protein sequence ID" value="QDH46521.1"/>
    <property type="molecule type" value="Genomic_DNA"/>
</dbReference>
<evidence type="ECO:0000313" key="1">
    <source>
        <dbReference type="EMBL" id="QDH46521.1"/>
    </source>
</evidence>
<sequence length="208" mass="23950">MTEKDMFYEIHVTVKCPRYEIPRFEKICKILNVKPIVIVLEKGSEEVMQDVMTSSKVDVASVAEAVKMSMDIENKLKYHRFRVVRRKVETMPIHPLAPQFEGDPMPVNCYFESHIQVVVERDGKKNLLDHIAKESKAHKSRNAFKKMLDGSYIQMLTLRDHNTNKTSFSEAVASLRGSLEFAGFTLGKMEVEFAIFDTNVHHDKVWTG</sequence>